<dbReference type="InterPro" id="IPR000182">
    <property type="entry name" value="GNAT_dom"/>
</dbReference>
<sequence>MLTIRPAQAEDLSAVLALYQNALEDPEILSPEQALATFQRMQSYPDYTLYIAEQEQVILGTFALLIMDNLGHAGARSGVVEDVAVHTSAQGQGIGREMMTFAMERCREKQCYKMALSSNLKRERTHAFYESLGFQKHGFSFLIQL</sequence>
<dbReference type="PANTHER" id="PTHR43877:SF1">
    <property type="entry name" value="ACETYLTRANSFERASE"/>
    <property type="match status" value="1"/>
</dbReference>
<keyword evidence="1 4" id="KW-0808">Transferase</keyword>
<dbReference type="SUPFAM" id="SSF55729">
    <property type="entry name" value="Acyl-CoA N-acyltransferases (Nat)"/>
    <property type="match status" value="1"/>
</dbReference>
<organism evidence="4 5">
    <name type="scientific">Siphonobacter curvatus</name>
    <dbReference type="NCBI Taxonomy" id="2094562"/>
    <lineage>
        <taxon>Bacteria</taxon>
        <taxon>Pseudomonadati</taxon>
        <taxon>Bacteroidota</taxon>
        <taxon>Cytophagia</taxon>
        <taxon>Cytophagales</taxon>
        <taxon>Cytophagaceae</taxon>
        <taxon>Siphonobacter</taxon>
    </lineage>
</organism>
<dbReference type="PANTHER" id="PTHR43877">
    <property type="entry name" value="AMINOALKYLPHOSPHONATE N-ACETYLTRANSFERASE-RELATED-RELATED"/>
    <property type="match status" value="1"/>
</dbReference>
<evidence type="ECO:0000256" key="2">
    <source>
        <dbReference type="ARBA" id="ARBA00023315"/>
    </source>
</evidence>
<dbReference type="EMBL" id="PTRA01000001">
    <property type="protein sequence ID" value="PQA60356.1"/>
    <property type="molecule type" value="Genomic_DNA"/>
</dbReference>
<dbReference type="GO" id="GO:0016747">
    <property type="term" value="F:acyltransferase activity, transferring groups other than amino-acyl groups"/>
    <property type="evidence" value="ECO:0007669"/>
    <property type="project" value="InterPro"/>
</dbReference>
<evidence type="ECO:0000256" key="1">
    <source>
        <dbReference type="ARBA" id="ARBA00022679"/>
    </source>
</evidence>
<dbReference type="AlphaFoldDB" id="A0A2S7IRQ5"/>
<dbReference type="CDD" id="cd04301">
    <property type="entry name" value="NAT_SF"/>
    <property type="match status" value="1"/>
</dbReference>
<dbReference type="InterPro" id="IPR016181">
    <property type="entry name" value="Acyl_CoA_acyltransferase"/>
</dbReference>
<dbReference type="Proteomes" id="UP000239590">
    <property type="component" value="Unassembled WGS sequence"/>
</dbReference>
<evidence type="ECO:0000313" key="4">
    <source>
        <dbReference type="EMBL" id="PQA60356.1"/>
    </source>
</evidence>
<proteinExistence type="predicted"/>
<dbReference type="InterPro" id="IPR050832">
    <property type="entry name" value="Bact_Acetyltransf"/>
</dbReference>
<dbReference type="Pfam" id="PF00583">
    <property type="entry name" value="Acetyltransf_1"/>
    <property type="match status" value="1"/>
</dbReference>
<keyword evidence="2" id="KW-0012">Acyltransferase</keyword>
<protein>
    <submittedName>
        <fullName evidence="4">GNAT family N-acetyltransferase</fullName>
    </submittedName>
</protein>
<keyword evidence="5" id="KW-1185">Reference proteome</keyword>
<name>A0A2S7IRQ5_9BACT</name>
<evidence type="ECO:0000313" key="5">
    <source>
        <dbReference type="Proteomes" id="UP000239590"/>
    </source>
</evidence>
<evidence type="ECO:0000259" key="3">
    <source>
        <dbReference type="PROSITE" id="PS51186"/>
    </source>
</evidence>
<comment type="caution">
    <text evidence="4">The sequence shown here is derived from an EMBL/GenBank/DDBJ whole genome shotgun (WGS) entry which is preliminary data.</text>
</comment>
<accession>A0A2S7IRQ5</accession>
<dbReference type="PROSITE" id="PS51186">
    <property type="entry name" value="GNAT"/>
    <property type="match status" value="1"/>
</dbReference>
<gene>
    <name evidence="4" type="ORF">C5O19_12275</name>
</gene>
<dbReference type="Gene3D" id="3.40.630.30">
    <property type="match status" value="1"/>
</dbReference>
<dbReference type="OrthoDB" id="9792929at2"/>
<dbReference type="RefSeq" id="WP_104712557.1">
    <property type="nucleotide sequence ID" value="NZ_PTRA01000001.1"/>
</dbReference>
<reference evidence="5" key="1">
    <citation type="submission" date="2018-02" db="EMBL/GenBank/DDBJ databases">
        <title>Genome sequencing of Solimonas sp. HR-BB.</title>
        <authorList>
            <person name="Lee Y."/>
            <person name="Jeon C.O."/>
        </authorList>
    </citation>
    <scope>NUCLEOTIDE SEQUENCE [LARGE SCALE GENOMIC DNA]</scope>
    <source>
        <strain evidence="5">HR-U</strain>
    </source>
</reference>
<feature type="domain" description="N-acetyltransferase" evidence="3">
    <location>
        <begin position="2"/>
        <end position="145"/>
    </location>
</feature>